<proteinExistence type="predicted"/>
<evidence type="ECO:0000256" key="1">
    <source>
        <dbReference type="SAM" id="MobiDB-lite"/>
    </source>
</evidence>
<keyword evidence="2" id="KW-1133">Transmembrane helix</keyword>
<gene>
    <name evidence="3" type="ORF">BP5796_11998</name>
</gene>
<accession>A0A3D8QC94</accession>
<comment type="caution">
    <text evidence="3">The sequence shown here is derived from an EMBL/GenBank/DDBJ whole genome shotgun (WGS) entry which is preliminary data.</text>
</comment>
<reference evidence="3 4" key="1">
    <citation type="journal article" date="2018" name="IMA Fungus">
        <title>IMA Genome-F 9: Draft genome sequence of Annulohypoxylon stygium, Aspergillus mulundensis, Berkeleyomyces basicola (syn. Thielaviopsis basicola), Ceratocystis smalleyi, two Cercospora beticola strains, Coleophoma cylindrospora, Fusarium fracticaudum, Phialophora cf. hyalina, and Morchella septimelata.</title>
        <authorList>
            <person name="Wingfield B.D."/>
            <person name="Bills G.F."/>
            <person name="Dong Y."/>
            <person name="Huang W."/>
            <person name="Nel W.J."/>
            <person name="Swalarsk-Parry B.S."/>
            <person name="Vaghefi N."/>
            <person name="Wilken P.M."/>
            <person name="An Z."/>
            <person name="de Beer Z.W."/>
            <person name="De Vos L."/>
            <person name="Chen L."/>
            <person name="Duong T.A."/>
            <person name="Gao Y."/>
            <person name="Hammerbacher A."/>
            <person name="Kikkert J.R."/>
            <person name="Li Y."/>
            <person name="Li H."/>
            <person name="Li K."/>
            <person name="Li Q."/>
            <person name="Liu X."/>
            <person name="Ma X."/>
            <person name="Naidoo K."/>
            <person name="Pethybridge S.J."/>
            <person name="Sun J."/>
            <person name="Steenkamp E.T."/>
            <person name="van der Nest M.A."/>
            <person name="van Wyk S."/>
            <person name="Wingfield M.J."/>
            <person name="Xiong C."/>
            <person name="Yue Q."/>
            <person name="Zhang X."/>
        </authorList>
    </citation>
    <scope>NUCLEOTIDE SEQUENCE [LARGE SCALE GENOMIC DNA]</scope>
    <source>
        <strain evidence="3 4">BP5796</strain>
    </source>
</reference>
<keyword evidence="4" id="KW-1185">Reference proteome</keyword>
<protein>
    <submittedName>
        <fullName evidence="3">Uncharacterized protein</fullName>
    </submittedName>
</protein>
<feature type="region of interest" description="Disordered" evidence="1">
    <location>
        <begin position="211"/>
        <end position="231"/>
    </location>
</feature>
<evidence type="ECO:0000313" key="4">
    <source>
        <dbReference type="Proteomes" id="UP000256328"/>
    </source>
</evidence>
<feature type="transmembrane region" description="Helical" evidence="2">
    <location>
        <begin position="109"/>
        <end position="131"/>
    </location>
</feature>
<organism evidence="3 4">
    <name type="scientific">Coleophoma crateriformis</name>
    <dbReference type="NCBI Taxonomy" id="565419"/>
    <lineage>
        <taxon>Eukaryota</taxon>
        <taxon>Fungi</taxon>
        <taxon>Dikarya</taxon>
        <taxon>Ascomycota</taxon>
        <taxon>Pezizomycotina</taxon>
        <taxon>Leotiomycetes</taxon>
        <taxon>Helotiales</taxon>
        <taxon>Dermateaceae</taxon>
        <taxon>Coleophoma</taxon>
    </lineage>
</organism>
<keyword evidence="2" id="KW-0472">Membrane</keyword>
<dbReference type="Proteomes" id="UP000256328">
    <property type="component" value="Unassembled WGS sequence"/>
</dbReference>
<evidence type="ECO:0000256" key="2">
    <source>
        <dbReference type="SAM" id="Phobius"/>
    </source>
</evidence>
<name>A0A3D8QC94_9HELO</name>
<sequence length="269" mass="29281">MACKTTLYHLSYTSVNGAVTKADNTLINNTNEIASLIETSRVGFTEPFVVNGGTLAYFQDTKAGMLQTFGDYYNFAFLAPAASVAEVTNNIAERSRDMILVASVPKAPFYSLIVCLLTSALFGFLLTLLALRSHPWKNKAVQLRLGTAGLVSSLFEHATDLPDPATKVDALFSERIDGFRNASRLGIARGDNAKLTYVEFAQGEDGESSKCRSVKSMISDSEPPEDDPVEQEEHISMMSAKTSDISSETLVKIPRKPVRNIVSGVDDRP</sequence>
<keyword evidence="2" id="KW-0812">Transmembrane</keyword>
<dbReference type="AlphaFoldDB" id="A0A3D8QC94"/>
<dbReference type="OrthoDB" id="3344043at2759"/>
<evidence type="ECO:0000313" key="3">
    <source>
        <dbReference type="EMBL" id="RDW59074.1"/>
    </source>
</evidence>
<dbReference type="EMBL" id="PDLN01000020">
    <property type="protein sequence ID" value="RDW59074.1"/>
    <property type="molecule type" value="Genomic_DNA"/>
</dbReference>